<keyword evidence="2" id="KW-0812">Transmembrane</keyword>
<feature type="region of interest" description="Disordered" evidence="1">
    <location>
        <begin position="380"/>
        <end position="426"/>
    </location>
</feature>
<keyword evidence="2" id="KW-1133">Transmembrane helix</keyword>
<evidence type="ECO:0000256" key="1">
    <source>
        <dbReference type="SAM" id="MobiDB-lite"/>
    </source>
</evidence>
<dbReference type="Proteomes" id="UP000053558">
    <property type="component" value="Unassembled WGS sequence"/>
</dbReference>
<dbReference type="GeneID" id="19210729"/>
<gene>
    <name evidence="3" type="ORF">CONPUDRAFT_84210</name>
</gene>
<evidence type="ECO:0000313" key="4">
    <source>
        <dbReference type="Proteomes" id="UP000053558"/>
    </source>
</evidence>
<proteinExistence type="predicted"/>
<accession>A0A5M3MG01</accession>
<reference evidence="4" key="1">
    <citation type="journal article" date="2012" name="Science">
        <title>The Paleozoic origin of enzymatic lignin decomposition reconstructed from 31 fungal genomes.</title>
        <authorList>
            <person name="Floudas D."/>
            <person name="Binder M."/>
            <person name="Riley R."/>
            <person name="Barry K."/>
            <person name="Blanchette R.A."/>
            <person name="Henrissat B."/>
            <person name="Martinez A.T."/>
            <person name="Otillar R."/>
            <person name="Spatafora J.W."/>
            <person name="Yadav J.S."/>
            <person name="Aerts A."/>
            <person name="Benoit I."/>
            <person name="Boyd A."/>
            <person name="Carlson A."/>
            <person name="Copeland A."/>
            <person name="Coutinho P.M."/>
            <person name="de Vries R.P."/>
            <person name="Ferreira P."/>
            <person name="Findley K."/>
            <person name="Foster B."/>
            <person name="Gaskell J."/>
            <person name="Glotzer D."/>
            <person name="Gorecki P."/>
            <person name="Heitman J."/>
            <person name="Hesse C."/>
            <person name="Hori C."/>
            <person name="Igarashi K."/>
            <person name="Jurgens J.A."/>
            <person name="Kallen N."/>
            <person name="Kersten P."/>
            <person name="Kohler A."/>
            <person name="Kuees U."/>
            <person name="Kumar T.K.A."/>
            <person name="Kuo A."/>
            <person name="LaButti K."/>
            <person name="Larrondo L.F."/>
            <person name="Lindquist E."/>
            <person name="Ling A."/>
            <person name="Lombard V."/>
            <person name="Lucas S."/>
            <person name="Lundell T."/>
            <person name="Martin R."/>
            <person name="McLaughlin D.J."/>
            <person name="Morgenstern I."/>
            <person name="Morin E."/>
            <person name="Murat C."/>
            <person name="Nagy L.G."/>
            <person name="Nolan M."/>
            <person name="Ohm R.A."/>
            <person name="Patyshakuliyeva A."/>
            <person name="Rokas A."/>
            <person name="Ruiz-Duenas F.J."/>
            <person name="Sabat G."/>
            <person name="Salamov A."/>
            <person name="Samejima M."/>
            <person name="Schmutz J."/>
            <person name="Slot J.C."/>
            <person name="St John F."/>
            <person name="Stenlid J."/>
            <person name="Sun H."/>
            <person name="Sun S."/>
            <person name="Syed K."/>
            <person name="Tsang A."/>
            <person name="Wiebenga A."/>
            <person name="Young D."/>
            <person name="Pisabarro A."/>
            <person name="Eastwood D.C."/>
            <person name="Martin F."/>
            <person name="Cullen D."/>
            <person name="Grigoriev I.V."/>
            <person name="Hibbett D.S."/>
        </authorList>
    </citation>
    <scope>NUCLEOTIDE SEQUENCE [LARGE SCALE GENOMIC DNA]</scope>
    <source>
        <strain evidence="4">RWD-64-598 SS2</strain>
    </source>
</reference>
<keyword evidence="2" id="KW-0472">Membrane</keyword>
<evidence type="ECO:0000256" key="2">
    <source>
        <dbReference type="SAM" id="Phobius"/>
    </source>
</evidence>
<feature type="compositionally biased region" description="Polar residues" evidence="1">
    <location>
        <begin position="388"/>
        <end position="405"/>
    </location>
</feature>
<sequence length="426" mass="45116">MVAANFLIDDKSPLILYDANFLASEGLDDVSGLYYGGTYTITDVNPSTMSWSFNGTSFTIWGCLSTNHGPYSYTVDGDNPVMRSGMSSVPLFQQPLVSVEGLAQGLHTVNVTNQGSGNTSFLDIDMVTWQSDLDASGSLSSDVIQDSDPRFQYDSFWNQTPLNVSLFSNASGHATTTAESAVTLSFTGLGVSLYGSVGPNNGMYQVQLDGGKPQAYNSTSWDTFTQVMLYHANDIGDGTHELVLTNTPQTTSQNMLAIDYAEVLTDGSFPASNASNVPKGAIAGLAVTSFMALLGLVSSLLLLRRCRQLASRVDRTFSLLTPIREFAPKPFETAEGEASTTSVAGGPDPIVATVTPYRQHAPQPSVSASTVTAASTSAFAGSSSGVSHQPSRRTINSDVASSVISPSDRKQRLVLQMPGEAPPAYS</sequence>
<organism evidence="3 4">
    <name type="scientific">Coniophora puteana (strain RWD-64-598)</name>
    <name type="common">Brown rot fungus</name>
    <dbReference type="NCBI Taxonomy" id="741705"/>
    <lineage>
        <taxon>Eukaryota</taxon>
        <taxon>Fungi</taxon>
        <taxon>Dikarya</taxon>
        <taxon>Basidiomycota</taxon>
        <taxon>Agaricomycotina</taxon>
        <taxon>Agaricomycetes</taxon>
        <taxon>Agaricomycetidae</taxon>
        <taxon>Boletales</taxon>
        <taxon>Coniophorineae</taxon>
        <taxon>Coniophoraceae</taxon>
        <taxon>Coniophora</taxon>
    </lineage>
</organism>
<feature type="transmembrane region" description="Helical" evidence="2">
    <location>
        <begin position="281"/>
        <end position="303"/>
    </location>
</feature>
<dbReference type="RefSeq" id="XP_007772227.1">
    <property type="nucleotide sequence ID" value="XM_007774037.1"/>
</dbReference>
<dbReference type="KEGG" id="cput:CONPUDRAFT_84210"/>
<comment type="caution">
    <text evidence="3">The sequence shown here is derived from an EMBL/GenBank/DDBJ whole genome shotgun (WGS) entry which is preliminary data.</text>
</comment>
<dbReference type="EMBL" id="JH711583">
    <property type="protein sequence ID" value="EIW77926.1"/>
    <property type="molecule type" value="Genomic_DNA"/>
</dbReference>
<protein>
    <submittedName>
        <fullName evidence="3">Uncharacterized protein</fullName>
    </submittedName>
</protein>
<dbReference type="OMA" id="PRRFCHE"/>
<keyword evidence="4" id="KW-1185">Reference proteome</keyword>
<evidence type="ECO:0000313" key="3">
    <source>
        <dbReference type="EMBL" id="EIW77926.1"/>
    </source>
</evidence>
<dbReference type="AlphaFoldDB" id="A0A5M3MG01"/>
<name>A0A5M3MG01_CONPW</name>
<dbReference type="OrthoDB" id="2563669at2759"/>
<dbReference type="Gene3D" id="2.60.120.260">
    <property type="entry name" value="Galactose-binding domain-like"/>
    <property type="match status" value="2"/>
</dbReference>